<dbReference type="InterPro" id="IPR052193">
    <property type="entry name" value="Peptidase_C59"/>
</dbReference>
<dbReference type="Proteomes" id="UP000622552">
    <property type="component" value="Unassembled WGS sequence"/>
</dbReference>
<protein>
    <recommendedName>
        <fullName evidence="2">Peptidase C45 hydrolase domain-containing protein</fullName>
    </recommendedName>
</protein>
<name>A0A8J7GCL4_9ACTN</name>
<dbReference type="InterPro" id="IPR029055">
    <property type="entry name" value="Ntn_hydrolases_N"/>
</dbReference>
<feature type="domain" description="Peptidase C45 hydrolase" evidence="2">
    <location>
        <begin position="155"/>
        <end position="240"/>
    </location>
</feature>
<accession>A0A8J7GCL4</accession>
<sequence>MRIVLAGLLVLVLGGCAAAPAEHAAPGRSTSSASRQTPSEVDATLASLRRVDDLPLYEMTYVGDYDALTGVPTVAAASPFGCSLFVASGGAAPLFGRNFDWEPNAAMVLHTAPPDGYAAVSIVDLSYLGVGRGDDLVRAPKTHGELLNAPLLPFDGMNERGLAVGLAADDSGRAGREAGRPTVGGVRVLRLILDHAATVAQAVELLGGYDIDFSGGPALHYLFADATGASAVVEFVDGRTEVSRGGPPWQALTNFRLAGSDVASRQNDRRYATLRAGLDRAGGVLTPDAAMGLLRSVAQPHTRWSVTYQLDSHDVRVSTAARWETVHSFRL</sequence>
<evidence type="ECO:0000256" key="1">
    <source>
        <dbReference type="SAM" id="SignalP"/>
    </source>
</evidence>
<dbReference type="RefSeq" id="WP_233472585.1">
    <property type="nucleotide sequence ID" value="NZ_BONS01000003.1"/>
</dbReference>
<dbReference type="InterPro" id="IPR005079">
    <property type="entry name" value="Peptidase_C45_hydrolase"/>
</dbReference>
<keyword evidence="1" id="KW-0732">Signal</keyword>
<dbReference type="Pfam" id="PF03417">
    <property type="entry name" value="AAT"/>
    <property type="match status" value="1"/>
</dbReference>
<reference evidence="3" key="1">
    <citation type="submission" date="2020-11" db="EMBL/GenBank/DDBJ databases">
        <title>Sequencing the genomes of 1000 actinobacteria strains.</title>
        <authorList>
            <person name="Klenk H.-P."/>
        </authorList>
    </citation>
    <scope>NUCLEOTIDE SEQUENCE</scope>
    <source>
        <strain evidence="3">DSM 45356</strain>
    </source>
</reference>
<feature type="chain" id="PRO_5035190518" description="Peptidase C45 hydrolase domain-containing protein" evidence="1">
    <location>
        <begin position="25"/>
        <end position="331"/>
    </location>
</feature>
<feature type="signal peptide" evidence="1">
    <location>
        <begin position="1"/>
        <end position="24"/>
    </location>
</feature>
<organism evidence="3 4">
    <name type="scientific">Longispora fulva</name>
    <dbReference type="NCBI Taxonomy" id="619741"/>
    <lineage>
        <taxon>Bacteria</taxon>
        <taxon>Bacillati</taxon>
        <taxon>Actinomycetota</taxon>
        <taxon>Actinomycetes</taxon>
        <taxon>Micromonosporales</taxon>
        <taxon>Micromonosporaceae</taxon>
        <taxon>Longispora</taxon>
    </lineage>
</organism>
<gene>
    <name evidence="3" type="ORF">IW245_001355</name>
</gene>
<evidence type="ECO:0000313" key="4">
    <source>
        <dbReference type="Proteomes" id="UP000622552"/>
    </source>
</evidence>
<dbReference type="PANTHER" id="PTHR35527:SF2">
    <property type="entry name" value="HYDROLASE"/>
    <property type="match status" value="1"/>
</dbReference>
<dbReference type="PROSITE" id="PS51257">
    <property type="entry name" value="PROKAR_LIPOPROTEIN"/>
    <property type="match status" value="1"/>
</dbReference>
<proteinExistence type="predicted"/>
<dbReference type="AlphaFoldDB" id="A0A8J7GCL4"/>
<dbReference type="Gene3D" id="3.60.60.10">
    <property type="entry name" value="Penicillin V Acylase, Chain A"/>
    <property type="match status" value="1"/>
</dbReference>
<evidence type="ECO:0000259" key="2">
    <source>
        <dbReference type="Pfam" id="PF03417"/>
    </source>
</evidence>
<dbReference type="PANTHER" id="PTHR35527">
    <property type="entry name" value="CHOLOYLGLYCINE HYDROLASE"/>
    <property type="match status" value="1"/>
</dbReference>
<dbReference type="EMBL" id="JADOUF010000001">
    <property type="protein sequence ID" value="MBG6135161.1"/>
    <property type="molecule type" value="Genomic_DNA"/>
</dbReference>
<comment type="caution">
    <text evidence="3">The sequence shown here is derived from an EMBL/GenBank/DDBJ whole genome shotgun (WGS) entry which is preliminary data.</text>
</comment>
<keyword evidence="4" id="KW-1185">Reference proteome</keyword>
<dbReference type="SUPFAM" id="SSF56235">
    <property type="entry name" value="N-terminal nucleophile aminohydrolases (Ntn hydrolases)"/>
    <property type="match status" value="1"/>
</dbReference>
<evidence type="ECO:0000313" key="3">
    <source>
        <dbReference type="EMBL" id="MBG6135161.1"/>
    </source>
</evidence>